<protein>
    <recommendedName>
        <fullName evidence="3">3-methyl-2-oxobutanoate hydroxymethyltransferase</fullName>
        <ecNumber evidence="3">2.1.2.11</ecNumber>
    </recommendedName>
</protein>
<comment type="similarity">
    <text evidence="1">Belongs to the PanB family.</text>
</comment>
<comment type="caution">
    <text evidence="7">The sequence shown here is derived from an EMBL/GenBank/DDBJ whole genome shotgun (WGS) entry which is preliminary data.</text>
</comment>
<keyword evidence="7" id="KW-0489">Methyltransferase</keyword>
<dbReference type="GO" id="GO:0008168">
    <property type="term" value="F:methyltransferase activity"/>
    <property type="evidence" value="ECO:0007669"/>
    <property type="project" value="UniProtKB-KW"/>
</dbReference>
<sequence length="51" mass="5540">MPHIGLRPQHANAMGGFKAQRRDEVAVDLLVREARPTNRAGAFCLLVEGGL</sequence>
<dbReference type="GO" id="GO:0015940">
    <property type="term" value="P:pantothenate biosynthetic process"/>
    <property type="evidence" value="ECO:0007669"/>
    <property type="project" value="UniProtKB-KW"/>
</dbReference>
<dbReference type="GO" id="GO:0032259">
    <property type="term" value="P:methylation"/>
    <property type="evidence" value="ECO:0007669"/>
    <property type="project" value="UniProtKB-KW"/>
</dbReference>
<dbReference type="InterPro" id="IPR003700">
    <property type="entry name" value="Pantoate_hydroxy_MeTrfase"/>
</dbReference>
<dbReference type="InterPro" id="IPR040442">
    <property type="entry name" value="Pyrv_kinase-like_dom_sf"/>
</dbReference>
<name>A0A7W4ZAG1_9GAMM</name>
<dbReference type="Gene3D" id="3.20.20.60">
    <property type="entry name" value="Phosphoenolpyruvate-binding domains"/>
    <property type="match status" value="1"/>
</dbReference>
<dbReference type="EMBL" id="JACHWZ010000017">
    <property type="protein sequence ID" value="MBB3062531.1"/>
    <property type="molecule type" value="Genomic_DNA"/>
</dbReference>
<dbReference type="GO" id="GO:0046872">
    <property type="term" value="F:metal ion binding"/>
    <property type="evidence" value="ECO:0007669"/>
    <property type="project" value="UniProtKB-KW"/>
</dbReference>
<dbReference type="Proteomes" id="UP000535937">
    <property type="component" value="Unassembled WGS sequence"/>
</dbReference>
<dbReference type="AlphaFoldDB" id="A0A7W4ZAG1"/>
<dbReference type="EC" id="2.1.2.11" evidence="3"/>
<evidence type="ECO:0000256" key="2">
    <source>
        <dbReference type="ARBA" id="ARBA00011424"/>
    </source>
</evidence>
<proteinExistence type="inferred from homology"/>
<evidence type="ECO:0000256" key="3">
    <source>
        <dbReference type="ARBA" id="ARBA00012618"/>
    </source>
</evidence>
<evidence type="ECO:0000313" key="7">
    <source>
        <dbReference type="EMBL" id="MBB3062531.1"/>
    </source>
</evidence>
<organism evidence="7 8">
    <name type="scientific">Microbulbifer rhizosphaerae</name>
    <dbReference type="NCBI Taxonomy" id="1562603"/>
    <lineage>
        <taxon>Bacteria</taxon>
        <taxon>Pseudomonadati</taxon>
        <taxon>Pseudomonadota</taxon>
        <taxon>Gammaproteobacteria</taxon>
        <taxon>Cellvibrionales</taxon>
        <taxon>Microbulbiferaceae</taxon>
        <taxon>Microbulbifer</taxon>
    </lineage>
</organism>
<gene>
    <name evidence="7" type="ORF">FHS09_003380</name>
</gene>
<evidence type="ECO:0000313" key="8">
    <source>
        <dbReference type="Proteomes" id="UP000535937"/>
    </source>
</evidence>
<dbReference type="GO" id="GO:0003864">
    <property type="term" value="F:3-methyl-2-oxobutanoate hydroxymethyltransferase activity"/>
    <property type="evidence" value="ECO:0007669"/>
    <property type="project" value="UniProtKB-EC"/>
</dbReference>
<evidence type="ECO:0000256" key="4">
    <source>
        <dbReference type="ARBA" id="ARBA00022655"/>
    </source>
</evidence>
<keyword evidence="8" id="KW-1185">Reference proteome</keyword>
<dbReference type="Pfam" id="PF02548">
    <property type="entry name" value="Pantoate_transf"/>
    <property type="match status" value="1"/>
</dbReference>
<evidence type="ECO:0000256" key="6">
    <source>
        <dbReference type="ARBA" id="ARBA00022723"/>
    </source>
</evidence>
<accession>A0A7W4ZAG1</accession>
<reference evidence="7 8" key="1">
    <citation type="submission" date="2020-08" db="EMBL/GenBank/DDBJ databases">
        <title>Genomic Encyclopedia of Type Strains, Phase III (KMG-III): the genomes of soil and plant-associated and newly described type strains.</title>
        <authorList>
            <person name="Whitman W."/>
        </authorList>
    </citation>
    <scope>NUCLEOTIDE SEQUENCE [LARGE SCALE GENOMIC DNA]</scope>
    <source>
        <strain evidence="7 8">CECT 8799</strain>
    </source>
</reference>
<evidence type="ECO:0000256" key="5">
    <source>
        <dbReference type="ARBA" id="ARBA00022679"/>
    </source>
</evidence>
<keyword evidence="4" id="KW-0566">Pantothenate biosynthesis</keyword>
<keyword evidence="6" id="KW-0479">Metal-binding</keyword>
<dbReference type="SUPFAM" id="SSF51621">
    <property type="entry name" value="Phosphoenolpyruvate/pyruvate domain"/>
    <property type="match status" value="1"/>
</dbReference>
<comment type="subunit">
    <text evidence="2">Homodecamer; pentamer of dimers.</text>
</comment>
<dbReference type="InterPro" id="IPR015813">
    <property type="entry name" value="Pyrv/PenolPyrv_kinase-like_dom"/>
</dbReference>
<evidence type="ECO:0000256" key="1">
    <source>
        <dbReference type="ARBA" id="ARBA00008676"/>
    </source>
</evidence>
<keyword evidence="5 7" id="KW-0808">Transferase</keyword>